<dbReference type="GO" id="GO:0046872">
    <property type="term" value="F:metal ion binding"/>
    <property type="evidence" value="ECO:0007669"/>
    <property type="project" value="UniProtKB-KW"/>
</dbReference>
<feature type="binding site" evidence="4">
    <location>
        <position position="161"/>
    </location>
    <ligand>
        <name>Mn(2+)</name>
        <dbReference type="ChEBI" id="CHEBI:29035"/>
        <label>1</label>
    </ligand>
</feature>
<dbReference type="InterPro" id="IPR006035">
    <property type="entry name" value="Ureohydrolase"/>
</dbReference>
<dbReference type="Pfam" id="PF00491">
    <property type="entry name" value="Arginase"/>
    <property type="match status" value="1"/>
</dbReference>
<evidence type="ECO:0000313" key="6">
    <source>
        <dbReference type="EMBL" id="GGF39775.1"/>
    </source>
</evidence>
<dbReference type="InterPro" id="IPR023696">
    <property type="entry name" value="Ureohydrolase_dom_sf"/>
</dbReference>
<protein>
    <submittedName>
        <fullName evidence="6">Formimidoylglutamase</fullName>
    </submittedName>
</protein>
<keyword evidence="7" id="KW-1185">Reference proteome</keyword>
<evidence type="ECO:0000256" key="2">
    <source>
        <dbReference type="ARBA" id="ARBA00022723"/>
    </source>
</evidence>
<dbReference type="PROSITE" id="PS01053">
    <property type="entry name" value="ARGINASE_1"/>
    <property type="match status" value="1"/>
</dbReference>
<feature type="binding site" evidence="4">
    <location>
        <position position="253"/>
    </location>
    <ligand>
        <name>Mn(2+)</name>
        <dbReference type="ChEBI" id="CHEBI:29035"/>
        <label>1</label>
    </ligand>
</feature>
<dbReference type="GO" id="GO:0008783">
    <property type="term" value="F:agmatinase activity"/>
    <property type="evidence" value="ECO:0007669"/>
    <property type="project" value="TreeGrafter"/>
</dbReference>
<dbReference type="InterPro" id="IPR020855">
    <property type="entry name" value="Ureohydrolase_Mn_BS"/>
</dbReference>
<evidence type="ECO:0000313" key="7">
    <source>
        <dbReference type="Proteomes" id="UP000646365"/>
    </source>
</evidence>
<evidence type="ECO:0000256" key="3">
    <source>
        <dbReference type="ARBA" id="ARBA00022801"/>
    </source>
</evidence>
<dbReference type="RefSeq" id="WP_189051154.1">
    <property type="nucleotide sequence ID" value="NZ_BMJQ01000016.1"/>
</dbReference>
<dbReference type="Gene3D" id="3.40.800.10">
    <property type="entry name" value="Ureohydrolase domain"/>
    <property type="match status" value="1"/>
</dbReference>
<sequence length="329" mass="34431">MPEFADLNLLPPGIVVNTMKGDPGEHRAGSWLQWDGRLDGLSAALIGIPFDGASVVRTGSRHGPDAVRRSMMYYTTFSSAEGRAMTDLRAADIGDVQVAVTDMAGTFDRISAAIATLVRRGIVPVSIGGDHSIAFPLIRGVAQALGPGRRLGVIHFDAHHDLRQAHLGAESSGVPFRKALELPSGVLAGRNLVQIGMAEFANSPQLAGYAADMGVTVIPAGEVRRSGMASAVQRALTLAADGTDAIYISVDIDCIDQSQAPGTAAPNPSGLDARDVQDALRRIGAHPKVAGFDLVEISPPFDHDDMTGRAGAALVLNFLFGLSSRPAAR</sequence>
<reference evidence="6" key="1">
    <citation type="journal article" date="2014" name="Int. J. Syst. Evol. Microbiol.">
        <title>Complete genome sequence of Corynebacterium casei LMG S-19264T (=DSM 44701T), isolated from a smear-ripened cheese.</title>
        <authorList>
            <consortium name="US DOE Joint Genome Institute (JGI-PGF)"/>
            <person name="Walter F."/>
            <person name="Albersmeier A."/>
            <person name="Kalinowski J."/>
            <person name="Ruckert C."/>
        </authorList>
    </citation>
    <scope>NUCLEOTIDE SEQUENCE</scope>
    <source>
        <strain evidence="6">CGMCC 1.15725</strain>
    </source>
</reference>
<keyword evidence="2 4" id="KW-0479">Metal-binding</keyword>
<dbReference type="EMBL" id="BMJQ01000016">
    <property type="protein sequence ID" value="GGF39775.1"/>
    <property type="molecule type" value="Genomic_DNA"/>
</dbReference>
<feature type="binding site" evidence="4">
    <location>
        <position position="131"/>
    </location>
    <ligand>
        <name>Mn(2+)</name>
        <dbReference type="ChEBI" id="CHEBI:29035"/>
        <label>1</label>
    </ligand>
</feature>
<gene>
    <name evidence="6" type="primary">hutG</name>
    <name evidence="6" type="ORF">GCM10011611_52690</name>
</gene>
<evidence type="ECO:0000256" key="4">
    <source>
        <dbReference type="PIRSR" id="PIRSR036979-1"/>
    </source>
</evidence>
<proteinExistence type="inferred from homology"/>
<dbReference type="PROSITE" id="PS51409">
    <property type="entry name" value="ARGINASE_2"/>
    <property type="match status" value="1"/>
</dbReference>
<comment type="caution">
    <text evidence="6">The sequence shown here is derived from an EMBL/GenBank/DDBJ whole genome shotgun (WGS) entry which is preliminary data.</text>
</comment>
<evidence type="ECO:0000256" key="5">
    <source>
        <dbReference type="RuleBase" id="RU003684"/>
    </source>
</evidence>
<feature type="binding site" evidence="4">
    <location>
        <position position="251"/>
    </location>
    <ligand>
        <name>Mn(2+)</name>
        <dbReference type="ChEBI" id="CHEBI:29035"/>
        <label>1</label>
    </ligand>
</feature>
<accession>A0A8J2YZA1</accession>
<dbReference type="AlphaFoldDB" id="A0A8J2YZA1"/>
<dbReference type="PANTHER" id="PTHR11358">
    <property type="entry name" value="ARGINASE/AGMATINASE"/>
    <property type="match status" value="1"/>
</dbReference>
<dbReference type="Proteomes" id="UP000646365">
    <property type="component" value="Unassembled WGS sequence"/>
</dbReference>
<evidence type="ECO:0000256" key="1">
    <source>
        <dbReference type="ARBA" id="ARBA00009227"/>
    </source>
</evidence>
<comment type="cofactor">
    <cofactor evidence="4">
        <name>Mn(2+)</name>
        <dbReference type="ChEBI" id="CHEBI:29035"/>
    </cofactor>
    <text evidence="4">Binds 2 manganese ions per subunit.</text>
</comment>
<comment type="similarity">
    <text evidence="1">Belongs to the arginase family. Agmatinase subfamily.</text>
</comment>
<keyword evidence="3 5" id="KW-0378">Hydrolase</keyword>
<dbReference type="SUPFAM" id="SSF52768">
    <property type="entry name" value="Arginase/deacetylase"/>
    <property type="match status" value="1"/>
</dbReference>
<keyword evidence="4" id="KW-0464">Manganese</keyword>
<dbReference type="PIRSF" id="PIRSF036979">
    <property type="entry name" value="Arginase"/>
    <property type="match status" value="1"/>
</dbReference>
<reference evidence="6" key="2">
    <citation type="submission" date="2020-09" db="EMBL/GenBank/DDBJ databases">
        <authorList>
            <person name="Sun Q."/>
            <person name="Zhou Y."/>
        </authorList>
    </citation>
    <scope>NUCLEOTIDE SEQUENCE</scope>
    <source>
        <strain evidence="6">CGMCC 1.15725</strain>
    </source>
</reference>
<dbReference type="PANTHER" id="PTHR11358:SF26">
    <property type="entry name" value="GUANIDINO ACID HYDROLASE, MITOCHONDRIAL"/>
    <property type="match status" value="1"/>
</dbReference>
<feature type="binding site" evidence="4">
    <location>
        <position position="159"/>
    </location>
    <ligand>
        <name>Mn(2+)</name>
        <dbReference type="ChEBI" id="CHEBI:29035"/>
        <label>1</label>
    </ligand>
</feature>
<organism evidence="6 7">
    <name type="scientific">Aliidongia dinghuensis</name>
    <dbReference type="NCBI Taxonomy" id="1867774"/>
    <lineage>
        <taxon>Bacteria</taxon>
        <taxon>Pseudomonadati</taxon>
        <taxon>Pseudomonadota</taxon>
        <taxon>Alphaproteobacteria</taxon>
        <taxon>Rhodospirillales</taxon>
        <taxon>Dongiaceae</taxon>
        <taxon>Aliidongia</taxon>
    </lineage>
</organism>
<dbReference type="GO" id="GO:0033389">
    <property type="term" value="P:putrescine biosynthetic process from arginine, via agmatine"/>
    <property type="evidence" value="ECO:0007669"/>
    <property type="project" value="TreeGrafter"/>
</dbReference>
<dbReference type="PRINTS" id="PR00116">
    <property type="entry name" value="ARGINASE"/>
</dbReference>
<feature type="binding site" evidence="4">
    <location>
        <position position="157"/>
    </location>
    <ligand>
        <name>Mn(2+)</name>
        <dbReference type="ChEBI" id="CHEBI:29035"/>
        <label>1</label>
    </ligand>
</feature>
<name>A0A8J2YZA1_9PROT</name>
<dbReference type="CDD" id="cd09990">
    <property type="entry name" value="Agmatinase-like"/>
    <property type="match status" value="1"/>
</dbReference>